<evidence type="ECO:0000256" key="1">
    <source>
        <dbReference type="ARBA" id="ARBA00004123"/>
    </source>
</evidence>
<evidence type="ECO:0000259" key="8">
    <source>
        <dbReference type="SMART" id="SM01267"/>
    </source>
</evidence>
<feature type="compositionally biased region" description="Low complexity" evidence="7">
    <location>
        <begin position="730"/>
        <end position="757"/>
    </location>
</feature>
<feature type="compositionally biased region" description="Polar residues" evidence="7">
    <location>
        <begin position="804"/>
        <end position="815"/>
    </location>
</feature>
<dbReference type="InterPro" id="IPR015350">
    <property type="entry name" value="Beta-trefoil_DNA-bd_dom"/>
</dbReference>
<dbReference type="Pfam" id="PF20144">
    <property type="entry name" value="TIG_SUH"/>
    <property type="match status" value="1"/>
</dbReference>
<dbReference type="InterPro" id="IPR036358">
    <property type="entry name" value="BTD_sf"/>
</dbReference>
<dbReference type="InterPro" id="IPR040159">
    <property type="entry name" value="CLS_fam"/>
</dbReference>
<feature type="compositionally biased region" description="Low complexity" evidence="7">
    <location>
        <begin position="257"/>
        <end position="266"/>
    </location>
</feature>
<dbReference type="Gene3D" id="2.60.40.10">
    <property type="entry name" value="Immunoglobulins"/>
    <property type="match status" value="1"/>
</dbReference>
<dbReference type="Gene3D" id="2.80.10.50">
    <property type="match status" value="1"/>
</dbReference>
<accession>A0ABP9Y7M0</accession>
<comment type="caution">
    <text evidence="10">The sequence shown here is derived from an EMBL/GenBank/DDBJ whole genome shotgun (WGS) entry which is preliminary data.</text>
</comment>
<feature type="region of interest" description="Disordered" evidence="7">
    <location>
        <begin position="728"/>
        <end position="757"/>
    </location>
</feature>
<evidence type="ECO:0000313" key="11">
    <source>
        <dbReference type="Proteomes" id="UP001476247"/>
    </source>
</evidence>
<protein>
    <submittedName>
        <fullName evidence="10">Uncharacterized protein</fullName>
    </submittedName>
</protein>
<proteinExistence type="inferred from homology"/>
<comment type="subcellular location">
    <subcellularLocation>
        <location evidence="1">Nucleus</location>
    </subcellularLocation>
</comment>
<comment type="similarity">
    <text evidence="2">Belongs to the Su(H) family.</text>
</comment>
<dbReference type="SUPFAM" id="SSF81296">
    <property type="entry name" value="E set domains"/>
    <property type="match status" value="1"/>
</dbReference>
<dbReference type="InterPro" id="IPR014756">
    <property type="entry name" value="Ig_E-set"/>
</dbReference>
<dbReference type="InterPro" id="IPR015351">
    <property type="entry name" value="RBP-J/Cbf11/Cbf12_DNA-bd"/>
</dbReference>
<evidence type="ECO:0000259" key="9">
    <source>
        <dbReference type="SMART" id="SM01268"/>
    </source>
</evidence>
<dbReference type="SUPFAM" id="SSF110217">
    <property type="entry name" value="DNA-binding protein LAG-1 (CSL)"/>
    <property type="match status" value="1"/>
</dbReference>
<evidence type="ECO:0000313" key="10">
    <source>
        <dbReference type="EMBL" id="GAA5802848.1"/>
    </source>
</evidence>
<keyword evidence="11" id="KW-1185">Reference proteome</keyword>
<reference evidence="10 11" key="1">
    <citation type="submission" date="2024-04" db="EMBL/GenBank/DDBJ databases">
        <title>genome sequences of Mucor flavus KT1a and Helicostylum pulchrum KT1b strains isolation_sourced from the surface of a dry-aged beef.</title>
        <authorList>
            <person name="Toyotome T."/>
            <person name="Hosono M."/>
            <person name="Torimaru M."/>
            <person name="Fukuda K."/>
            <person name="Mikami N."/>
        </authorList>
    </citation>
    <scope>NUCLEOTIDE SEQUENCE [LARGE SCALE GENOMIC DNA]</scope>
    <source>
        <strain evidence="10 11">KT1b</strain>
    </source>
</reference>
<feature type="region of interest" description="Disordered" evidence="7">
    <location>
        <begin position="801"/>
        <end position="854"/>
    </location>
</feature>
<keyword evidence="4" id="KW-0238">DNA-binding</keyword>
<feature type="region of interest" description="Disordered" evidence="7">
    <location>
        <begin position="99"/>
        <end position="128"/>
    </location>
</feature>
<dbReference type="EMBL" id="BAABUJ010000025">
    <property type="protein sequence ID" value="GAA5802848.1"/>
    <property type="molecule type" value="Genomic_DNA"/>
</dbReference>
<feature type="compositionally biased region" description="Low complexity" evidence="7">
    <location>
        <begin position="36"/>
        <end position="52"/>
    </location>
</feature>
<feature type="compositionally biased region" description="Low complexity" evidence="7">
    <location>
        <begin position="103"/>
        <end position="114"/>
    </location>
</feature>
<dbReference type="InterPro" id="IPR037095">
    <property type="entry name" value="RBP-J/Cbf11_DNA-bd_sf"/>
</dbReference>
<name>A0ABP9Y7M0_9FUNG</name>
<keyword evidence="3" id="KW-0805">Transcription regulation</keyword>
<keyword evidence="6" id="KW-0539">Nucleus</keyword>
<feature type="region of interest" description="Disordered" evidence="7">
    <location>
        <begin position="31"/>
        <end position="52"/>
    </location>
</feature>
<evidence type="ECO:0000256" key="7">
    <source>
        <dbReference type="SAM" id="MobiDB-lite"/>
    </source>
</evidence>
<dbReference type="Pfam" id="PF09271">
    <property type="entry name" value="LAG1-DNAbind"/>
    <property type="match status" value="1"/>
</dbReference>
<evidence type="ECO:0000256" key="4">
    <source>
        <dbReference type="ARBA" id="ARBA00023125"/>
    </source>
</evidence>
<dbReference type="Pfam" id="PF09270">
    <property type="entry name" value="BTD"/>
    <property type="match status" value="1"/>
</dbReference>
<feature type="domain" description="Beta-trefoil DNA-binding" evidence="9">
    <location>
        <begin position="497"/>
        <end position="866"/>
    </location>
</feature>
<sequence length="1013" mass="111685">MAMADNTRKRKQEFVEPKPINTCWSDFVYSSPNSPQQQQNIQQQQQQNIQHQQQDFNLDTIFHNQHDHRRHSVSVGDMQFHSLDKLGWNNNELEQLLTGGSGNSLPSSWSSSSSMTVDNGGNGNNNNAPIIHRRAMSLRLDNLPIHHQQHSTEPIDMHRASISTASPTTPAFFSPSFLDALKQDDEMMVDNSFESAHHFSDDLIHDFMMNQQQQQQQQQQQSTITPSVISTGDEVNNLTNWLLNQPPTITTTKRKSCSSSSSSSTSPLHNASPSPPATTTSIQTYQQQHPSIPEEEDEEDIDLEARNRNKQQLDISSRVLQGTHNASTLKPLVQKYLLTFENERKITILTSKVAQKSYGTEKRFLCPPPSTVLSGTSSWWSRNLSDTKLNAPSLVVHISGEKTSQNGVIEWYNTTTGSLLDTSCAVNSANNGDTNLSGNCVSKHLHINDADEKRKRVEVLVKINLGNGIHLGTFASKGIKVISKPSKKRQSVKNMELCIHHGTTISLFNRIRSQTVSTKYLGVSTAEDKNNGGGTCFVARTGSWDPFVIWIVDTSRSPDTPPLNTRNHHPDNPHFPAPPAIALHTTTGQQPIALHYNQAVVLQCVSTGLVSPVMVIRKVDKGSMIMGGNRLGDLSGATGGECGDEALGDPVSQLHKIAFQIVQDPSIAHNNKANFQPHPIMALNQLNTSELMLPQTSQAVTYLACLNDVVGMHKTTTERSFVVPRTMNTPIPQQQQPATSAAPSSSMDSSSSSGLPPWSDVNSFGNYDLLSSVVSHQENGKVTRKRRVSCDVNLVKPMSLPKYPTSSISTNSLTNKNRRRVNSLNDGLLPTKTETGAGRRSSTSSHDRRSSIGSDGGLYQVNGACWTEDVSDASVWTIVGTDSLSYKFWTPPPPAIVDLNSPFSSSVSANSITPFPILSSNQQLHYNKRSSHVLNLTGENFTRDVSIWFGDIKSPRTEYKARDSISCNIPDIQELLDSPVSVLDPDNAQIHKIPLLFVRGDGVIYNTDMFYTF</sequence>
<dbReference type="InterPro" id="IPR013783">
    <property type="entry name" value="Ig-like_fold"/>
</dbReference>
<dbReference type="PANTHER" id="PTHR10665">
    <property type="entry name" value="RECOMBINING BINDING PROTEIN SUPPRESSOR OF HAIRLESS"/>
    <property type="match status" value="1"/>
</dbReference>
<dbReference type="InterPro" id="IPR008967">
    <property type="entry name" value="p53-like_TF_DNA-bd_sf"/>
</dbReference>
<gene>
    <name evidence="10" type="ORF">HPULCUR_008323</name>
</gene>
<evidence type="ECO:0000256" key="3">
    <source>
        <dbReference type="ARBA" id="ARBA00023015"/>
    </source>
</evidence>
<dbReference type="Gene3D" id="2.60.40.1450">
    <property type="entry name" value="LAG1, DNA binding domain"/>
    <property type="match status" value="1"/>
</dbReference>
<keyword evidence="5" id="KW-0804">Transcription</keyword>
<dbReference type="SMART" id="SM01268">
    <property type="entry name" value="BTD"/>
    <property type="match status" value="1"/>
</dbReference>
<feature type="domain" description="RBP-J/Cbf11/Cbf12 DNA binding" evidence="8">
    <location>
        <begin position="345"/>
        <end position="496"/>
    </location>
</feature>
<evidence type="ECO:0000256" key="6">
    <source>
        <dbReference type="ARBA" id="ARBA00023242"/>
    </source>
</evidence>
<feature type="compositionally biased region" description="Polar residues" evidence="7">
    <location>
        <begin position="267"/>
        <end position="290"/>
    </location>
</feature>
<dbReference type="Proteomes" id="UP001476247">
    <property type="component" value="Unassembled WGS sequence"/>
</dbReference>
<evidence type="ECO:0000256" key="5">
    <source>
        <dbReference type="ARBA" id="ARBA00023163"/>
    </source>
</evidence>
<feature type="region of interest" description="Disordered" evidence="7">
    <location>
        <begin position="246"/>
        <end position="300"/>
    </location>
</feature>
<organism evidence="10 11">
    <name type="scientific">Helicostylum pulchrum</name>
    <dbReference type="NCBI Taxonomy" id="562976"/>
    <lineage>
        <taxon>Eukaryota</taxon>
        <taxon>Fungi</taxon>
        <taxon>Fungi incertae sedis</taxon>
        <taxon>Mucoromycota</taxon>
        <taxon>Mucoromycotina</taxon>
        <taxon>Mucoromycetes</taxon>
        <taxon>Mucorales</taxon>
        <taxon>Mucorineae</taxon>
        <taxon>Mucoraceae</taxon>
        <taxon>Helicostylum</taxon>
    </lineage>
</organism>
<evidence type="ECO:0000256" key="2">
    <source>
        <dbReference type="ARBA" id="ARBA00009704"/>
    </source>
</evidence>
<dbReference type="SUPFAM" id="SSF49417">
    <property type="entry name" value="p53-like transcription factors"/>
    <property type="match status" value="1"/>
</dbReference>
<dbReference type="SMART" id="SM01267">
    <property type="entry name" value="LAG1_DNAbind"/>
    <property type="match status" value="1"/>
</dbReference>
<dbReference type="InterPro" id="IPR038007">
    <property type="entry name" value="RBP-Jkappa_IPT"/>
</dbReference>